<keyword evidence="1" id="KW-0472">Membrane</keyword>
<evidence type="ECO:0000313" key="3">
    <source>
        <dbReference type="Proteomes" id="UP000032068"/>
    </source>
</evidence>
<evidence type="ECO:0008006" key="4">
    <source>
        <dbReference type="Google" id="ProtNLM"/>
    </source>
</evidence>
<proteinExistence type="predicted"/>
<accession>A0A0D0JXQ1</accession>
<evidence type="ECO:0000313" key="2">
    <source>
        <dbReference type="EMBL" id="KIP89715.1"/>
    </source>
</evidence>
<organism evidence="2 3">
    <name type="scientific">Pseudomonas fulva</name>
    <dbReference type="NCBI Taxonomy" id="47880"/>
    <lineage>
        <taxon>Bacteria</taxon>
        <taxon>Pseudomonadati</taxon>
        <taxon>Pseudomonadota</taxon>
        <taxon>Gammaproteobacteria</taxon>
        <taxon>Pseudomonadales</taxon>
        <taxon>Pseudomonadaceae</taxon>
        <taxon>Pseudomonas</taxon>
    </lineage>
</organism>
<dbReference type="RefSeq" id="WP_042556398.1">
    <property type="nucleotide sequence ID" value="NZ_JXQW01000108.1"/>
</dbReference>
<keyword evidence="1" id="KW-0812">Transmembrane</keyword>
<protein>
    <recommendedName>
        <fullName evidence="4">DUF5625 domain-containing protein</fullName>
    </recommendedName>
</protein>
<feature type="transmembrane region" description="Helical" evidence="1">
    <location>
        <begin position="180"/>
        <end position="204"/>
    </location>
</feature>
<dbReference type="EMBL" id="JXQW01000108">
    <property type="protein sequence ID" value="KIP89715.1"/>
    <property type="molecule type" value="Genomic_DNA"/>
</dbReference>
<keyword evidence="1" id="KW-1133">Transmembrane helix</keyword>
<name>A0A0D0JXQ1_9PSED</name>
<comment type="caution">
    <text evidence="2">The sequence shown here is derived from an EMBL/GenBank/DDBJ whole genome shotgun (WGS) entry which is preliminary data.</text>
</comment>
<reference evidence="2 3" key="1">
    <citation type="submission" date="2014-12" db="EMBL/GenBank/DDBJ databases">
        <title>16Stimator: statistical estimation of ribosomal gene copy numbers from draft genome assemblies.</title>
        <authorList>
            <person name="Perisin M.A."/>
            <person name="Vetter M."/>
            <person name="Gilbert J.A."/>
            <person name="Bergelson J."/>
        </authorList>
    </citation>
    <scope>NUCLEOTIDE SEQUENCE [LARGE SCALE GENOMIC DNA]</scope>
    <source>
        <strain evidence="2 3">MEJ086</strain>
    </source>
</reference>
<dbReference type="OrthoDB" id="6847903at2"/>
<sequence length="218" mass="23972">MSHKSKAILWGSLGLSLLLSVVALRLFSVWATTLPLDVPIRLDEGATLEFPVKARTLEFDTLAVVFSTDELPLYTVRKLSGGPIWENEQWVEYPPAPMTLAWKLRTPAGELISAGQGDVAQELTSYGSNEITRAVSHIPMEPGDYNLEVNVLTPDARFGEVATRLVIVAEGKGRTWQSNVAWWGSIISGVLLIPLMVICGLLTLHNFTRWRYGAPAAD</sequence>
<evidence type="ECO:0000256" key="1">
    <source>
        <dbReference type="SAM" id="Phobius"/>
    </source>
</evidence>
<dbReference type="Proteomes" id="UP000032068">
    <property type="component" value="Unassembled WGS sequence"/>
</dbReference>
<gene>
    <name evidence="2" type="ORF">RU08_23995</name>
</gene>
<dbReference type="AlphaFoldDB" id="A0A0D0JXQ1"/>